<evidence type="ECO:0000259" key="3">
    <source>
        <dbReference type="PROSITE" id="PS51272"/>
    </source>
</evidence>
<dbReference type="InterPro" id="IPR002901">
    <property type="entry name" value="MGlyc_endo_b_GlcNAc-like_dom"/>
</dbReference>
<dbReference type="PROSITE" id="PS51272">
    <property type="entry name" value="SLH"/>
    <property type="match status" value="3"/>
</dbReference>
<dbReference type="Proteomes" id="UP000322139">
    <property type="component" value="Unassembled WGS sequence"/>
</dbReference>
<dbReference type="InterPro" id="IPR001119">
    <property type="entry name" value="SLH_dom"/>
</dbReference>
<organism evidence="4 5">
    <name type="scientific">Bacillus infantis</name>
    <dbReference type="NCBI Taxonomy" id="324767"/>
    <lineage>
        <taxon>Bacteria</taxon>
        <taxon>Bacillati</taxon>
        <taxon>Bacillota</taxon>
        <taxon>Bacilli</taxon>
        <taxon>Bacillales</taxon>
        <taxon>Bacillaceae</taxon>
        <taxon>Bacillus</taxon>
    </lineage>
</organism>
<dbReference type="Pfam" id="PF01832">
    <property type="entry name" value="Glucosaminidase"/>
    <property type="match status" value="1"/>
</dbReference>
<sequence>MKNIFSMLFALMLAVSLFSFTGQSAFANDDISGITLETEMRAMVSEGIINGFGDGVYKPGEMVTRGQFAAFVARALKLPVGPVSFADVPLSSSLAPGINSAGAAGIVTGYANGKFGPNDPVTREQMAVMIDRSLIYLNVDRTEAPLSFTDAGQINKSFRQAVARNVYDQIIKGVPNGDGSFRFLPQKSATRAEAAAFIYRMIKTAESFVGEGPGGEEPDSGAFRVSTIDSGGNLQPGNRSYSTFDAANKAVSSSSQVVTLNEQIVKMSAGLVISRPPVGSALTNIYSDSSFKNNITYVPAQQEMKYVDSNENYVKVIIAGMTAYVKHTEAYLIPNQQVAGRNYYSVNVNGELVHSIYTPSTNTYASYSMGKAPSFLTAGNKYYSWDGGTFTNTTGQTIGTAYQYFNYLPARTTTNYTADELNRYIDMKLGELETLYRSNPAAFVRYKDAASLSKIKGLGAAIKAAEAKHRINGLLILSMAMHESDYGMSRLSQERNNLFGLKAYDSNLNEAEKFAAPAEAIDALATRYLNKNYINPLGAYANGGATGNKSRGFNVKYASDPFWGQKIAGHMYRVDSYLGKKDFGFYQISETTTSGLNVRSTPEVSALNLQYTYKNAGMPIVVERTSNGWSRIISDHNTIAEAYVSAQYIKLMPIAK</sequence>
<dbReference type="GO" id="GO:0004040">
    <property type="term" value="F:amidase activity"/>
    <property type="evidence" value="ECO:0007669"/>
    <property type="project" value="InterPro"/>
</dbReference>
<proteinExistence type="predicted"/>
<dbReference type="Gene3D" id="2.30.30.40">
    <property type="entry name" value="SH3 Domains"/>
    <property type="match status" value="1"/>
</dbReference>
<evidence type="ECO:0000313" key="4">
    <source>
        <dbReference type="EMBL" id="TYS47026.1"/>
    </source>
</evidence>
<dbReference type="PANTHER" id="PTHR43308:SF5">
    <property type="entry name" value="S-LAYER PROTEIN _ PEPTIDOGLYCAN ENDO-BETA-N-ACETYLGLUCOSAMINIDASE"/>
    <property type="match status" value="1"/>
</dbReference>
<dbReference type="EMBL" id="VTER01000007">
    <property type="protein sequence ID" value="TYS47026.1"/>
    <property type="molecule type" value="Genomic_DNA"/>
</dbReference>
<evidence type="ECO:0000256" key="1">
    <source>
        <dbReference type="ARBA" id="ARBA00022729"/>
    </source>
</evidence>
<name>A0A5D4RB40_9BACI</name>
<feature type="domain" description="SLH" evidence="3">
    <location>
        <begin position="81"/>
        <end position="144"/>
    </location>
</feature>
<dbReference type="Pfam" id="PF00395">
    <property type="entry name" value="SLH"/>
    <property type="match status" value="3"/>
</dbReference>
<keyword evidence="1 2" id="KW-0732">Signal</keyword>
<dbReference type="Gene3D" id="1.10.530.10">
    <property type="match status" value="1"/>
</dbReference>
<dbReference type="RefSeq" id="WP_148975727.1">
    <property type="nucleotide sequence ID" value="NZ_JBNIKU010000004.1"/>
</dbReference>
<evidence type="ECO:0000313" key="5">
    <source>
        <dbReference type="Proteomes" id="UP000322139"/>
    </source>
</evidence>
<dbReference type="InterPro" id="IPR051465">
    <property type="entry name" value="Cell_Envelope_Struct_Comp"/>
</dbReference>
<accession>A0A5D4RB40</accession>
<feature type="domain" description="SLH" evidence="3">
    <location>
        <begin position="145"/>
        <end position="212"/>
    </location>
</feature>
<feature type="signal peptide" evidence="2">
    <location>
        <begin position="1"/>
        <end position="27"/>
    </location>
</feature>
<dbReference type="PANTHER" id="PTHR43308">
    <property type="entry name" value="OUTER MEMBRANE PROTEIN ALPHA-RELATED"/>
    <property type="match status" value="1"/>
</dbReference>
<evidence type="ECO:0000256" key="2">
    <source>
        <dbReference type="SAM" id="SignalP"/>
    </source>
</evidence>
<feature type="chain" id="PRO_5023097337" evidence="2">
    <location>
        <begin position="28"/>
        <end position="656"/>
    </location>
</feature>
<protein>
    <submittedName>
        <fullName evidence="4">S-layer protein</fullName>
    </submittedName>
</protein>
<dbReference type="SMART" id="SM00047">
    <property type="entry name" value="LYZ2"/>
    <property type="match status" value="1"/>
</dbReference>
<dbReference type="AlphaFoldDB" id="A0A5D4RB40"/>
<comment type="caution">
    <text evidence="4">The sequence shown here is derived from an EMBL/GenBank/DDBJ whole genome shotgun (WGS) entry which is preliminary data.</text>
</comment>
<feature type="domain" description="SLH" evidence="3">
    <location>
        <begin position="23"/>
        <end position="80"/>
    </location>
</feature>
<gene>
    <name evidence="4" type="ORF">FZD51_16330</name>
</gene>
<reference evidence="4 5" key="1">
    <citation type="submission" date="2019-08" db="EMBL/GenBank/DDBJ databases">
        <title>Bacillus genomes from the desert of Cuatro Cienegas, Coahuila.</title>
        <authorList>
            <person name="Olmedo-Alvarez G."/>
        </authorList>
    </citation>
    <scope>NUCLEOTIDE SEQUENCE [LARGE SCALE GENOMIC DNA]</scope>
    <source>
        <strain evidence="4 5">CH446_14T</strain>
    </source>
</reference>